<dbReference type="Proteomes" id="UP000799750">
    <property type="component" value="Unassembled WGS sequence"/>
</dbReference>
<sequence length="192" mass="21237">MGGSVIIVDKPTGPDYCKRVVCSSRQLESIFSPSSTEHKSAIMLPTSRFLALLLGVLAFVFSTTYAAAVPNASRSDPEHGGHLVRVPMDGEDEIANTTTLESRISSLHGYIWKTECTGDYFIWRDVTTGCITYQSNGHQERMYSLYLERGCAVKFFEKLNCGSDSDAIAHLNWNTAGCFGWDLGFMSFYANC</sequence>
<dbReference type="AlphaFoldDB" id="A0A6A6QAV0"/>
<evidence type="ECO:0000313" key="3">
    <source>
        <dbReference type="Proteomes" id="UP000799750"/>
    </source>
</evidence>
<dbReference type="EMBL" id="MU004199">
    <property type="protein sequence ID" value="KAF2489116.1"/>
    <property type="molecule type" value="Genomic_DNA"/>
</dbReference>
<proteinExistence type="predicted"/>
<reference evidence="2" key="1">
    <citation type="journal article" date="2020" name="Stud. Mycol.">
        <title>101 Dothideomycetes genomes: a test case for predicting lifestyles and emergence of pathogens.</title>
        <authorList>
            <person name="Haridas S."/>
            <person name="Albert R."/>
            <person name="Binder M."/>
            <person name="Bloem J."/>
            <person name="Labutti K."/>
            <person name="Salamov A."/>
            <person name="Andreopoulos B."/>
            <person name="Baker S."/>
            <person name="Barry K."/>
            <person name="Bills G."/>
            <person name="Bluhm B."/>
            <person name="Cannon C."/>
            <person name="Castanera R."/>
            <person name="Culley D."/>
            <person name="Daum C."/>
            <person name="Ezra D."/>
            <person name="Gonzalez J."/>
            <person name="Henrissat B."/>
            <person name="Kuo A."/>
            <person name="Liang C."/>
            <person name="Lipzen A."/>
            <person name="Lutzoni F."/>
            <person name="Magnuson J."/>
            <person name="Mondo S."/>
            <person name="Nolan M."/>
            <person name="Ohm R."/>
            <person name="Pangilinan J."/>
            <person name="Park H.-J."/>
            <person name="Ramirez L."/>
            <person name="Alfaro M."/>
            <person name="Sun H."/>
            <person name="Tritt A."/>
            <person name="Yoshinaga Y."/>
            <person name="Zwiers L.-H."/>
            <person name="Turgeon B."/>
            <person name="Goodwin S."/>
            <person name="Spatafora J."/>
            <person name="Crous P."/>
            <person name="Grigoriev I."/>
        </authorList>
    </citation>
    <scope>NUCLEOTIDE SEQUENCE</scope>
    <source>
        <strain evidence="2">CBS 269.34</strain>
    </source>
</reference>
<keyword evidence="3" id="KW-1185">Reference proteome</keyword>
<evidence type="ECO:0000256" key="1">
    <source>
        <dbReference type="SAM" id="Phobius"/>
    </source>
</evidence>
<keyword evidence="1" id="KW-0812">Transmembrane</keyword>
<keyword evidence="1" id="KW-1133">Transmembrane helix</keyword>
<protein>
    <submittedName>
        <fullName evidence="2">Uncharacterized protein</fullName>
    </submittedName>
</protein>
<name>A0A6A6QAV0_9PEZI</name>
<organism evidence="2 3">
    <name type="scientific">Lophium mytilinum</name>
    <dbReference type="NCBI Taxonomy" id="390894"/>
    <lineage>
        <taxon>Eukaryota</taxon>
        <taxon>Fungi</taxon>
        <taxon>Dikarya</taxon>
        <taxon>Ascomycota</taxon>
        <taxon>Pezizomycotina</taxon>
        <taxon>Dothideomycetes</taxon>
        <taxon>Pleosporomycetidae</taxon>
        <taxon>Mytilinidiales</taxon>
        <taxon>Mytilinidiaceae</taxon>
        <taxon>Lophium</taxon>
    </lineage>
</organism>
<keyword evidence="1" id="KW-0472">Membrane</keyword>
<gene>
    <name evidence="2" type="ORF">BU16DRAFT_173299</name>
</gene>
<evidence type="ECO:0000313" key="2">
    <source>
        <dbReference type="EMBL" id="KAF2489116.1"/>
    </source>
</evidence>
<accession>A0A6A6QAV0</accession>
<feature type="transmembrane region" description="Helical" evidence="1">
    <location>
        <begin position="49"/>
        <end position="68"/>
    </location>
</feature>